<proteinExistence type="predicted"/>
<dbReference type="AlphaFoldDB" id="A0A9X1XWH7"/>
<keyword evidence="1" id="KW-0378">Hydrolase</keyword>
<name>A0A9X1XWH7_9BACL</name>
<dbReference type="Gene3D" id="3.40.50.1820">
    <property type="entry name" value="alpha/beta hydrolase"/>
    <property type="match status" value="1"/>
</dbReference>
<comment type="caution">
    <text evidence="1">The sequence shown here is derived from an EMBL/GenBank/DDBJ whole genome shotgun (WGS) entry which is preliminary data.</text>
</comment>
<accession>A0A9X1XWH7</accession>
<gene>
    <name evidence="1" type="ORF">M0651_05395</name>
</gene>
<sequence>MLYAEGITCKGAIRIKHQKLVTLTDGTTLEVGLTGKPGGKTFMLPIAKKSAYGQEAESLKLWGVDPELGKHFIEGLSDEFQVLYFDYEGHRFQHPKTDLLTPEEISLDFLHIADDMGVDTFSYYGYSWLALAGLQLAIRTNRLESLIMGGFPPYKGPYRQMLTVTAKTYEQALHPSPSSEESKQDFVSPEEIDWDQVQVTLDPNQTKQFLTLYQSLIDFDDTSVQEKLTLPRLAFAGEADRIEYGENFGNVTVDIAGRLRKNEQALRRLGWDVAILPGNDMDHTKAMQPETVLPLIKPWLAANLLN</sequence>
<dbReference type="InterPro" id="IPR029058">
    <property type="entry name" value="AB_hydrolase_fold"/>
</dbReference>
<evidence type="ECO:0000313" key="1">
    <source>
        <dbReference type="EMBL" id="MCK8486609.1"/>
    </source>
</evidence>
<keyword evidence="2" id="KW-1185">Reference proteome</keyword>
<dbReference type="Proteomes" id="UP001139534">
    <property type="component" value="Unassembled WGS sequence"/>
</dbReference>
<evidence type="ECO:0000313" key="2">
    <source>
        <dbReference type="Proteomes" id="UP001139534"/>
    </source>
</evidence>
<dbReference type="RefSeq" id="WP_248550819.1">
    <property type="nucleotide sequence ID" value="NZ_JALPRK010000003.1"/>
</dbReference>
<dbReference type="EMBL" id="JALPRK010000003">
    <property type="protein sequence ID" value="MCK8486609.1"/>
    <property type="molecule type" value="Genomic_DNA"/>
</dbReference>
<dbReference type="GO" id="GO:0016787">
    <property type="term" value="F:hydrolase activity"/>
    <property type="evidence" value="ECO:0007669"/>
    <property type="project" value="UniProtKB-KW"/>
</dbReference>
<protein>
    <submittedName>
        <fullName evidence="1">Alpha/beta hydrolase</fullName>
    </submittedName>
</protein>
<dbReference type="SUPFAM" id="SSF53474">
    <property type="entry name" value="alpha/beta-Hydrolases"/>
    <property type="match status" value="1"/>
</dbReference>
<reference evidence="1" key="1">
    <citation type="submission" date="2022-04" db="EMBL/GenBank/DDBJ databases">
        <authorList>
            <person name="Seo M.-J."/>
        </authorList>
    </citation>
    <scope>NUCLEOTIDE SEQUENCE</scope>
    <source>
        <strain evidence="1">MBLB2552</strain>
    </source>
</reference>
<organism evidence="1 2">
    <name type="scientific">Paenibacillus mellifer</name>
    <dbReference type="NCBI Taxonomy" id="2937794"/>
    <lineage>
        <taxon>Bacteria</taxon>
        <taxon>Bacillati</taxon>
        <taxon>Bacillota</taxon>
        <taxon>Bacilli</taxon>
        <taxon>Bacillales</taxon>
        <taxon>Paenibacillaceae</taxon>
        <taxon>Paenibacillus</taxon>
    </lineage>
</organism>